<dbReference type="InterPro" id="IPR050171">
    <property type="entry name" value="MFS_Transporters"/>
</dbReference>
<evidence type="ECO:0000256" key="6">
    <source>
        <dbReference type="ARBA" id="ARBA00023136"/>
    </source>
</evidence>
<feature type="transmembrane region" description="Helical" evidence="7">
    <location>
        <begin position="380"/>
        <end position="403"/>
    </location>
</feature>
<comment type="caution">
    <text evidence="9">The sequence shown here is derived from an EMBL/GenBank/DDBJ whole genome shotgun (WGS) entry which is preliminary data.</text>
</comment>
<keyword evidence="5 7" id="KW-1133">Transmembrane helix</keyword>
<evidence type="ECO:0000256" key="1">
    <source>
        <dbReference type="ARBA" id="ARBA00004651"/>
    </source>
</evidence>
<protein>
    <submittedName>
        <fullName evidence="9">MFS family arabinose efflux permease</fullName>
    </submittedName>
</protein>
<dbReference type="PANTHER" id="PTHR23517">
    <property type="entry name" value="RESISTANCE PROTEIN MDTM, PUTATIVE-RELATED-RELATED"/>
    <property type="match status" value="1"/>
</dbReference>
<reference evidence="9 10" key="1">
    <citation type="journal article" date="2015" name="Stand. Genomic Sci.">
        <title>Genomic Encyclopedia of Bacterial and Archaeal Type Strains, Phase III: the genomes of soil and plant-associated and newly described type strains.</title>
        <authorList>
            <person name="Whitman W.B."/>
            <person name="Woyke T."/>
            <person name="Klenk H.P."/>
            <person name="Zhou Y."/>
            <person name="Lilburn T.G."/>
            <person name="Beck B.J."/>
            <person name="De Vos P."/>
            <person name="Vandamme P."/>
            <person name="Eisen J.A."/>
            <person name="Garrity G."/>
            <person name="Hugenholtz P."/>
            <person name="Kyrpides N.C."/>
        </authorList>
    </citation>
    <scope>NUCLEOTIDE SEQUENCE [LARGE SCALE GENOMIC DNA]</scope>
    <source>
        <strain evidence="9 10">VKM Ac-2538</strain>
    </source>
</reference>
<organism evidence="9 10">
    <name type="scientific">Kribbella orskensis</name>
    <dbReference type="NCBI Taxonomy" id="2512216"/>
    <lineage>
        <taxon>Bacteria</taxon>
        <taxon>Bacillati</taxon>
        <taxon>Actinomycetota</taxon>
        <taxon>Actinomycetes</taxon>
        <taxon>Propionibacteriales</taxon>
        <taxon>Kribbellaceae</taxon>
        <taxon>Kribbella</taxon>
    </lineage>
</organism>
<name>A0ABY2BT83_9ACTN</name>
<evidence type="ECO:0000256" key="3">
    <source>
        <dbReference type="ARBA" id="ARBA00022475"/>
    </source>
</evidence>
<gene>
    <name evidence="9" type="ORF">EV644_101105</name>
</gene>
<keyword evidence="4 7" id="KW-0812">Transmembrane</keyword>
<evidence type="ECO:0000256" key="2">
    <source>
        <dbReference type="ARBA" id="ARBA00022448"/>
    </source>
</evidence>
<evidence type="ECO:0000256" key="7">
    <source>
        <dbReference type="SAM" id="Phobius"/>
    </source>
</evidence>
<keyword evidence="2" id="KW-0813">Transport</keyword>
<feature type="transmembrane region" description="Helical" evidence="7">
    <location>
        <begin position="315"/>
        <end position="338"/>
    </location>
</feature>
<keyword evidence="10" id="KW-1185">Reference proteome</keyword>
<proteinExistence type="predicted"/>
<dbReference type="PANTHER" id="PTHR23517:SF13">
    <property type="entry name" value="MAJOR FACILITATOR SUPERFAMILY MFS_1"/>
    <property type="match status" value="1"/>
</dbReference>
<feature type="transmembrane region" description="Helical" evidence="7">
    <location>
        <begin position="259"/>
        <end position="279"/>
    </location>
</feature>
<dbReference type="RefSeq" id="WP_132187494.1">
    <property type="nucleotide sequence ID" value="NZ_SLWM01000001.1"/>
</dbReference>
<feature type="transmembrane region" description="Helical" evidence="7">
    <location>
        <begin position="60"/>
        <end position="78"/>
    </location>
</feature>
<comment type="subcellular location">
    <subcellularLocation>
        <location evidence="1">Cell membrane</location>
        <topology evidence="1">Multi-pass membrane protein</topology>
    </subcellularLocation>
</comment>
<dbReference type="Proteomes" id="UP000295818">
    <property type="component" value="Unassembled WGS sequence"/>
</dbReference>
<evidence type="ECO:0000313" key="9">
    <source>
        <dbReference type="EMBL" id="TCO31465.1"/>
    </source>
</evidence>
<evidence type="ECO:0000259" key="8">
    <source>
        <dbReference type="PROSITE" id="PS50850"/>
    </source>
</evidence>
<feature type="transmembrane region" description="Helical" evidence="7">
    <location>
        <begin position="220"/>
        <end position="247"/>
    </location>
</feature>
<feature type="transmembrane region" description="Helical" evidence="7">
    <location>
        <begin position="350"/>
        <end position="374"/>
    </location>
</feature>
<evidence type="ECO:0000256" key="4">
    <source>
        <dbReference type="ARBA" id="ARBA00022692"/>
    </source>
</evidence>
<feature type="transmembrane region" description="Helical" evidence="7">
    <location>
        <begin position="118"/>
        <end position="138"/>
    </location>
</feature>
<sequence>MTIAELPAIATRRAPRTLSRRASFWTAAAVAGLSLWTSAAPTTTYPLYARTWHLTPTATTAIFAVYPIVLVVFLLVFGQLSDYIGRRATMLYGVGALLAGVLLFALAPSVGWVYAGRALMGAGVGLALTPATAAAVEFSARGKVARASSITTAATAAGLALATIVGGGLIEYAPAPQHLDFWVLLGVIAAVVPFVWMMPRHTKDESQGPWRPRQIRVAKGIRLLYAASALAVTTSYAFGSVFLALGAQLGRDLIGSTNIFVIGLVLAILSAVGGLTAIATRSVPPGRQVQIGTGTVLAALALLEVSAAAHSLPLFIVTSLLGGVSYGLLFSGGLGLIATHAPAHHRGGTVAAVYLVAYVGQGAVALTLGLIATASGLSTALLLGVLAIGVLALLTFAVARLLAVRGGGSVVEEVR</sequence>
<evidence type="ECO:0000313" key="10">
    <source>
        <dbReference type="Proteomes" id="UP000295818"/>
    </source>
</evidence>
<feature type="transmembrane region" description="Helical" evidence="7">
    <location>
        <begin position="181"/>
        <end position="199"/>
    </location>
</feature>
<dbReference type="EMBL" id="SLWM01000001">
    <property type="protein sequence ID" value="TCO31465.1"/>
    <property type="molecule type" value="Genomic_DNA"/>
</dbReference>
<dbReference type="InterPro" id="IPR011701">
    <property type="entry name" value="MFS"/>
</dbReference>
<feature type="transmembrane region" description="Helical" evidence="7">
    <location>
        <begin position="291"/>
        <end position="309"/>
    </location>
</feature>
<evidence type="ECO:0000256" key="5">
    <source>
        <dbReference type="ARBA" id="ARBA00022989"/>
    </source>
</evidence>
<feature type="domain" description="Major facilitator superfamily (MFS) profile" evidence="8">
    <location>
        <begin position="20"/>
        <end position="407"/>
    </location>
</feature>
<dbReference type="Pfam" id="PF07690">
    <property type="entry name" value="MFS_1"/>
    <property type="match status" value="1"/>
</dbReference>
<dbReference type="InterPro" id="IPR020846">
    <property type="entry name" value="MFS_dom"/>
</dbReference>
<accession>A0ABY2BT83</accession>
<dbReference type="InterPro" id="IPR036259">
    <property type="entry name" value="MFS_trans_sf"/>
</dbReference>
<feature type="transmembrane region" description="Helical" evidence="7">
    <location>
        <begin position="90"/>
        <end position="112"/>
    </location>
</feature>
<dbReference type="SUPFAM" id="SSF103473">
    <property type="entry name" value="MFS general substrate transporter"/>
    <property type="match status" value="1"/>
</dbReference>
<keyword evidence="3" id="KW-1003">Cell membrane</keyword>
<feature type="transmembrane region" description="Helical" evidence="7">
    <location>
        <begin position="150"/>
        <end position="169"/>
    </location>
</feature>
<dbReference type="Gene3D" id="1.20.1250.20">
    <property type="entry name" value="MFS general substrate transporter like domains"/>
    <property type="match status" value="1"/>
</dbReference>
<keyword evidence="6 7" id="KW-0472">Membrane</keyword>
<dbReference type="PROSITE" id="PS50850">
    <property type="entry name" value="MFS"/>
    <property type="match status" value="1"/>
</dbReference>
<feature type="transmembrane region" description="Helical" evidence="7">
    <location>
        <begin position="22"/>
        <end position="40"/>
    </location>
</feature>